<accession>A0A6J5S642</accession>
<dbReference type="EMBL" id="LR797338">
    <property type="protein sequence ID" value="CAB4203987.1"/>
    <property type="molecule type" value="Genomic_DNA"/>
</dbReference>
<gene>
    <name evidence="1" type="ORF">UFOVP1393_14</name>
</gene>
<protein>
    <submittedName>
        <fullName evidence="1">Uncharacterized protein</fullName>
    </submittedName>
</protein>
<name>A0A6J5S642_9CAUD</name>
<dbReference type="SUPFAM" id="SSF56747">
    <property type="entry name" value="Prim-pol domain"/>
    <property type="match status" value="1"/>
</dbReference>
<evidence type="ECO:0000313" key="1">
    <source>
        <dbReference type="EMBL" id="CAB4203987.1"/>
    </source>
</evidence>
<dbReference type="InterPro" id="IPR025048">
    <property type="entry name" value="DUF3987"/>
</dbReference>
<organism evidence="1">
    <name type="scientific">uncultured Caudovirales phage</name>
    <dbReference type="NCBI Taxonomy" id="2100421"/>
    <lineage>
        <taxon>Viruses</taxon>
        <taxon>Duplodnaviria</taxon>
        <taxon>Heunggongvirae</taxon>
        <taxon>Uroviricota</taxon>
        <taxon>Caudoviricetes</taxon>
        <taxon>Peduoviridae</taxon>
        <taxon>Maltschvirus</taxon>
        <taxon>Maltschvirus maltsch</taxon>
    </lineage>
</organism>
<dbReference type="Pfam" id="PF13148">
    <property type="entry name" value="DUF3987"/>
    <property type="match status" value="1"/>
</dbReference>
<proteinExistence type="predicted"/>
<sequence>MITLSRARQLLDFNLSLITIGDKKVPNYPWKKQQLEPLSKDAFEKNYISNDSNKTHGVGIVTGYSNLEVIDIDLKVLPSLKEQQDFWSEYISFLSDNIDDFDNKFCIYKTVNNGYHILYRCAKIEGNKKLAKLEGYTEAIIETRGIGGYVFVYENKVSNLDYTEIKEISELDRSVLFEISQSYNFVEKTKQIEIEQKEYTESKIKPWDDYNSKVSIFDIISDIFEIVRTIKDKYIIRRFNATSAHSGYVYKNSGCMYLFSTGTIYPNEKLISPFAAYTIKHYNSNFKDASKQIYNEGYGSRLIKEPKELKETVIINTKDLEFPLDIFPESLQNYIKLCNNTLDSSIDYMGCSLLWMSSVIIGNSINIRIKNGWVENCTIWISIVGKAGLGKTPSISNIIFPLMKANNREIKNFIKKNEKYHAYKELDKKDQKNTEEIKKPIKTQFIVNDITLEALVDLHEESDNSVGVFKDELAGWFKDMNKYRAGSDLEFWLSSWSGKSVSLNRKTAKSAFVEKPLIPVLGGIQPSILNSFYTDENKDNGFIDRMLLSFPELEIESYNDKEISKDILEWYSSSVVNFYDAIKKDIIKRNIEMEIEPIIADFSNDAKNEWIRIFNDITNIQNSDDENEYMKSMLPKQKSYVPRFALLINTIDCFYSDNNDVSTISKESVLKAEKLSKYFIAMAKKIKVNTVEVSDIKKNINLNKDKSVRDKFTALYKENPKLKKKEVADLLGISRQMIYNFIKDLEK</sequence>
<reference evidence="1" key="1">
    <citation type="submission" date="2020-05" db="EMBL/GenBank/DDBJ databases">
        <authorList>
            <person name="Chiriac C."/>
            <person name="Salcher M."/>
            <person name="Ghai R."/>
            <person name="Kavagutti S V."/>
        </authorList>
    </citation>
    <scope>NUCLEOTIDE SEQUENCE</scope>
</reference>